<evidence type="ECO:0000313" key="5">
    <source>
        <dbReference type="EMBL" id="KZC06503.1"/>
    </source>
</evidence>
<organism evidence="5 6">
    <name type="scientific">Dufourea novaeangliae</name>
    <name type="common">Sweat bee</name>
    <dbReference type="NCBI Taxonomy" id="178035"/>
    <lineage>
        <taxon>Eukaryota</taxon>
        <taxon>Metazoa</taxon>
        <taxon>Ecdysozoa</taxon>
        <taxon>Arthropoda</taxon>
        <taxon>Hexapoda</taxon>
        <taxon>Insecta</taxon>
        <taxon>Pterygota</taxon>
        <taxon>Neoptera</taxon>
        <taxon>Endopterygota</taxon>
        <taxon>Hymenoptera</taxon>
        <taxon>Apocrita</taxon>
        <taxon>Aculeata</taxon>
        <taxon>Apoidea</taxon>
        <taxon>Anthophila</taxon>
        <taxon>Halictidae</taxon>
        <taxon>Rophitinae</taxon>
        <taxon>Dufourea</taxon>
    </lineage>
</organism>
<dbReference type="GO" id="GO:0005576">
    <property type="term" value="C:extracellular region"/>
    <property type="evidence" value="ECO:0007669"/>
    <property type="project" value="UniProtKB-SubCell"/>
</dbReference>
<dbReference type="InterPro" id="IPR014756">
    <property type="entry name" value="Ig_E-set"/>
</dbReference>
<comment type="similarity">
    <text evidence="2">Belongs to the NPC2 family.</text>
</comment>
<dbReference type="OrthoDB" id="6489092at2759"/>
<dbReference type="Pfam" id="PF02221">
    <property type="entry name" value="E1_DerP2_DerF2"/>
    <property type="match status" value="1"/>
</dbReference>
<evidence type="ECO:0000256" key="2">
    <source>
        <dbReference type="ARBA" id="ARBA00006370"/>
    </source>
</evidence>
<dbReference type="GO" id="GO:0032934">
    <property type="term" value="F:sterol binding"/>
    <property type="evidence" value="ECO:0007669"/>
    <property type="project" value="InterPro"/>
</dbReference>
<evidence type="ECO:0000256" key="3">
    <source>
        <dbReference type="ARBA" id="ARBA00022525"/>
    </source>
</evidence>
<dbReference type="InterPro" id="IPR003172">
    <property type="entry name" value="ML_dom"/>
</dbReference>
<evidence type="ECO:0000259" key="4">
    <source>
        <dbReference type="SMART" id="SM00737"/>
    </source>
</evidence>
<dbReference type="PANTHER" id="PTHR11306:SF36">
    <property type="entry name" value="NIEMANN-PICK TYPE C-2C-RELATED"/>
    <property type="match status" value="1"/>
</dbReference>
<dbReference type="AlphaFoldDB" id="A0A154P3U1"/>
<evidence type="ECO:0000313" key="6">
    <source>
        <dbReference type="Proteomes" id="UP000076502"/>
    </source>
</evidence>
<gene>
    <name evidence="5" type="ORF">WN55_10414</name>
</gene>
<name>A0A154P3U1_DUFNO</name>
<reference evidence="5 6" key="1">
    <citation type="submission" date="2015-07" db="EMBL/GenBank/DDBJ databases">
        <title>The genome of Dufourea novaeangliae.</title>
        <authorList>
            <person name="Pan H."/>
            <person name="Kapheim K."/>
        </authorList>
    </citation>
    <scope>NUCLEOTIDE SEQUENCE [LARGE SCALE GENOMIC DNA]</scope>
    <source>
        <strain evidence="5">0120121106</strain>
        <tissue evidence="5">Whole body</tissue>
    </source>
</reference>
<keyword evidence="3" id="KW-0964">Secreted</keyword>
<dbReference type="InterPro" id="IPR039670">
    <property type="entry name" value="NPC2-like"/>
</dbReference>
<protein>
    <submittedName>
        <fullName evidence="5">Epididymal secretory protein E1</fullName>
    </submittedName>
</protein>
<dbReference type="SMART" id="SM00737">
    <property type="entry name" value="ML"/>
    <property type="match status" value="1"/>
</dbReference>
<dbReference type="GO" id="GO:0015918">
    <property type="term" value="P:sterol transport"/>
    <property type="evidence" value="ECO:0007669"/>
    <property type="project" value="InterPro"/>
</dbReference>
<comment type="subcellular location">
    <subcellularLocation>
        <location evidence="1">Secreted</location>
    </subcellularLocation>
</comment>
<evidence type="ECO:0000256" key="1">
    <source>
        <dbReference type="ARBA" id="ARBA00004613"/>
    </source>
</evidence>
<dbReference type="Proteomes" id="UP000076502">
    <property type="component" value="Unassembled WGS sequence"/>
</dbReference>
<sequence>MQANYQPCATGPIPKNVNIIGCNTLPCNFKRGSFAEAAIAFTVADNTKTLRPVVDVQLGNTNIKYPLPEQNACKNLVDGQCPLDKGEVVTYKLKMPIEKIYPKISLTIQLTLVGDHDTPHVCLRIPAMVVD</sequence>
<keyword evidence="6" id="KW-1185">Reference proteome</keyword>
<accession>A0A154P3U1</accession>
<dbReference type="EMBL" id="KQ434809">
    <property type="protein sequence ID" value="KZC06503.1"/>
    <property type="molecule type" value="Genomic_DNA"/>
</dbReference>
<dbReference type="STRING" id="178035.A0A154P3U1"/>
<dbReference type="SUPFAM" id="SSF81296">
    <property type="entry name" value="E set domains"/>
    <property type="match status" value="1"/>
</dbReference>
<dbReference type="FunFam" id="2.60.40.770:FF:000001">
    <property type="entry name" value="NPC intracellular cholesterol transporter 2"/>
    <property type="match status" value="1"/>
</dbReference>
<proteinExistence type="inferred from homology"/>
<dbReference type="PANTHER" id="PTHR11306">
    <property type="entry name" value="NIEMANN PICK TYPE C2 PROTEIN NPC2-RELATED"/>
    <property type="match status" value="1"/>
</dbReference>
<feature type="domain" description="MD-2-related lipid-recognition" evidence="4">
    <location>
        <begin position="5"/>
        <end position="127"/>
    </location>
</feature>
<dbReference type="Gene3D" id="2.60.40.770">
    <property type="match status" value="1"/>
</dbReference>